<evidence type="ECO:0000313" key="2">
    <source>
        <dbReference type="EMBL" id="VAW34719.1"/>
    </source>
</evidence>
<dbReference type="InterPro" id="IPR016181">
    <property type="entry name" value="Acyl_CoA_acyltransferase"/>
</dbReference>
<accession>A0A3B0VCY5</accession>
<name>A0A3B0VCY5_9ZZZZ</name>
<dbReference type="EMBL" id="UOEW01000080">
    <property type="protein sequence ID" value="VAW34719.1"/>
    <property type="molecule type" value="Genomic_DNA"/>
</dbReference>
<dbReference type="GO" id="GO:0016747">
    <property type="term" value="F:acyltransferase activity, transferring groups other than amino-acyl groups"/>
    <property type="evidence" value="ECO:0007669"/>
    <property type="project" value="InterPro"/>
</dbReference>
<evidence type="ECO:0000259" key="1">
    <source>
        <dbReference type="PROSITE" id="PS51186"/>
    </source>
</evidence>
<dbReference type="Pfam" id="PF13302">
    <property type="entry name" value="Acetyltransf_3"/>
    <property type="match status" value="1"/>
</dbReference>
<dbReference type="PANTHER" id="PTHR43792">
    <property type="entry name" value="GNAT FAMILY, PUTATIVE (AFU_ORTHOLOGUE AFUA_3G00765)-RELATED-RELATED"/>
    <property type="match status" value="1"/>
</dbReference>
<feature type="domain" description="N-acetyltransferase" evidence="1">
    <location>
        <begin position="13"/>
        <end position="175"/>
    </location>
</feature>
<sequence length="179" mass="20493">MKRKDIIIKSKRLLLKATSINDAVFLVELLNTPKWLKYIGDRGVKTTQDSEDYITTKIRPQIEKLGYGNYTVVRKTDGVKVGTCGLYDREGLEGVDIGFAFLPEYEKQGYAYESSKKLLEVGFSNFSIKLVNAITMPSNKASQRLLEKLDLSFKKMIKLPHDENELMLYQKQNFAKQPT</sequence>
<dbReference type="AlphaFoldDB" id="A0A3B0VCY5"/>
<keyword evidence="2" id="KW-0808">Transferase</keyword>
<protein>
    <submittedName>
        <fullName evidence="2">Acetyltransferase, GNAT family</fullName>
    </submittedName>
</protein>
<organism evidence="2">
    <name type="scientific">hydrothermal vent metagenome</name>
    <dbReference type="NCBI Taxonomy" id="652676"/>
    <lineage>
        <taxon>unclassified sequences</taxon>
        <taxon>metagenomes</taxon>
        <taxon>ecological metagenomes</taxon>
    </lineage>
</organism>
<dbReference type="Gene3D" id="3.40.630.30">
    <property type="match status" value="1"/>
</dbReference>
<dbReference type="PANTHER" id="PTHR43792:SF1">
    <property type="entry name" value="N-ACETYLTRANSFERASE DOMAIN-CONTAINING PROTEIN"/>
    <property type="match status" value="1"/>
</dbReference>
<reference evidence="2" key="1">
    <citation type="submission" date="2018-06" db="EMBL/GenBank/DDBJ databases">
        <authorList>
            <person name="Zhirakovskaya E."/>
        </authorList>
    </citation>
    <scope>NUCLEOTIDE SEQUENCE</scope>
</reference>
<dbReference type="PROSITE" id="PS51186">
    <property type="entry name" value="GNAT"/>
    <property type="match status" value="1"/>
</dbReference>
<proteinExistence type="predicted"/>
<dbReference type="SUPFAM" id="SSF55729">
    <property type="entry name" value="Acyl-CoA N-acyltransferases (Nat)"/>
    <property type="match status" value="1"/>
</dbReference>
<dbReference type="InterPro" id="IPR000182">
    <property type="entry name" value="GNAT_dom"/>
</dbReference>
<dbReference type="InterPro" id="IPR051531">
    <property type="entry name" value="N-acetyltransferase"/>
</dbReference>
<gene>
    <name evidence="2" type="ORF">MNBD_GAMMA01-561</name>
</gene>